<dbReference type="HAMAP" id="MF_00201">
    <property type="entry name" value="RecO"/>
    <property type="match status" value="1"/>
</dbReference>
<protein>
    <recommendedName>
        <fullName evidence="2 7">DNA repair protein RecO</fullName>
    </recommendedName>
    <alternativeName>
        <fullName evidence="6 7">Recombination protein O</fullName>
    </alternativeName>
</protein>
<dbReference type="GO" id="GO:0043590">
    <property type="term" value="C:bacterial nucleoid"/>
    <property type="evidence" value="ECO:0007669"/>
    <property type="project" value="TreeGrafter"/>
</dbReference>
<evidence type="ECO:0000256" key="4">
    <source>
        <dbReference type="ARBA" id="ARBA00023172"/>
    </source>
</evidence>
<evidence type="ECO:0000313" key="10">
    <source>
        <dbReference type="Proteomes" id="UP000480684"/>
    </source>
</evidence>
<dbReference type="GO" id="GO:0006310">
    <property type="term" value="P:DNA recombination"/>
    <property type="evidence" value="ECO:0007669"/>
    <property type="project" value="UniProtKB-UniRule"/>
</dbReference>
<organism evidence="9 10">
    <name type="scientific">Magnetospirillum aberrantis SpK</name>
    <dbReference type="NCBI Taxonomy" id="908842"/>
    <lineage>
        <taxon>Bacteria</taxon>
        <taxon>Pseudomonadati</taxon>
        <taxon>Pseudomonadota</taxon>
        <taxon>Alphaproteobacteria</taxon>
        <taxon>Rhodospirillales</taxon>
        <taxon>Rhodospirillaceae</taxon>
        <taxon>Magnetospirillum</taxon>
    </lineage>
</organism>
<sequence>MMDWVDDGIVLACRPLGENGVVASVLTAAHGRHSALVHGGTGKEKRGVLQPGNRVRVTWRARLADQLGSFRVELLRAHAALVFDDPARLSALAAACAVAEVALPERQPHAAAHAALVVFLDALAGEVWPSVYVHWELALLRDLGYGLDLTACAATGANDDLAFVSPKSGRAVSASAGEPYRDKLLSLPRFLAAGGEGTAREVWDGLALTGFFLDRHVLAPHHQALPAARARLVDRFRP</sequence>
<reference evidence="9 10" key="1">
    <citation type="submission" date="2020-02" db="EMBL/GenBank/DDBJ databases">
        <authorList>
            <person name="Dziuba M."/>
            <person name="Kuznetsov B."/>
            <person name="Mardanov A."/>
            <person name="Ravin N."/>
            <person name="Grouzdev D."/>
        </authorList>
    </citation>
    <scope>NUCLEOTIDE SEQUENCE [LARGE SCALE GENOMIC DNA]</scope>
    <source>
        <strain evidence="9 10">SpK</strain>
    </source>
</reference>
<dbReference type="Gene3D" id="1.20.1440.120">
    <property type="entry name" value="Recombination protein O, C-terminal domain"/>
    <property type="match status" value="1"/>
</dbReference>
<dbReference type="Pfam" id="PF11967">
    <property type="entry name" value="RecO_N"/>
    <property type="match status" value="1"/>
</dbReference>
<dbReference type="AlphaFoldDB" id="A0A7C9QSA4"/>
<keyword evidence="5 7" id="KW-0234">DNA repair</keyword>
<keyword evidence="10" id="KW-1185">Reference proteome</keyword>
<dbReference type="Pfam" id="PF02565">
    <property type="entry name" value="RecO_C"/>
    <property type="match status" value="1"/>
</dbReference>
<evidence type="ECO:0000256" key="2">
    <source>
        <dbReference type="ARBA" id="ARBA00021310"/>
    </source>
</evidence>
<feature type="domain" description="DNA replication/recombination mediator RecO N-terminal" evidence="8">
    <location>
        <begin position="2"/>
        <end position="75"/>
    </location>
</feature>
<keyword evidence="4 7" id="KW-0233">DNA recombination</keyword>
<dbReference type="InterPro" id="IPR037278">
    <property type="entry name" value="ARFGAP/RecO"/>
</dbReference>
<evidence type="ECO:0000256" key="7">
    <source>
        <dbReference type="HAMAP-Rule" id="MF_00201"/>
    </source>
</evidence>
<dbReference type="EMBL" id="JAAIYP010000027">
    <property type="protein sequence ID" value="NFV79398.1"/>
    <property type="molecule type" value="Genomic_DNA"/>
</dbReference>
<accession>A0A7C9QSA4</accession>
<evidence type="ECO:0000256" key="5">
    <source>
        <dbReference type="ARBA" id="ARBA00023204"/>
    </source>
</evidence>
<name>A0A7C9QSA4_9PROT</name>
<dbReference type="PANTHER" id="PTHR33991:SF1">
    <property type="entry name" value="DNA REPAIR PROTEIN RECO"/>
    <property type="match status" value="1"/>
</dbReference>
<dbReference type="GO" id="GO:0006302">
    <property type="term" value="P:double-strand break repair"/>
    <property type="evidence" value="ECO:0007669"/>
    <property type="project" value="TreeGrafter"/>
</dbReference>
<proteinExistence type="inferred from homology"/>
<evidence type="ECO:0000313" key="9">
    <source>
        <dbReference type="EMBL" id="NFV79398.1"/>
    </source>
</evidence>
<dbReference type="InterPro" id="IPR012340">
    <property type="entry name" value="NA-bd_OB-fold"/>
</dbReference>
<dbReference type="InterPro" id="IPR042242">
    <property type="entry name" value="RecO_C"/>
</dbReference>
<dbReference type="SUPFAM" id="SSF57863">
    <property type="entry name" value="ArfGap/RecO-like zinc finger"/>
    <property type="match status" value="1"/>
</dbReference>
<comment type="function">
    <text evidence="7">Involved in DNA repair and RecF pathway recombination.</text>
</comment>
<evidence type="ECO:0000259" key="8">
    <source>
        <dbReference type="Pfam" id="PF11967"/>
    </source>
</evidence>
<dbReference type="InterPro" id="IPR003717">
    <property type="entry name" value="RecO"/>
</dbReference>
<dbReference type="PANTHER" id="PTHR33991">
    <property type="entry name" value="DNA REPAIR PROTEIN RECO"/>
    <property type="match status" value="1"/>
</dbReference>
<dbReference type="SUPFAM" id="SSF50249">
    <property type="entry name" value="Nucleic acid-binding proteins"/>
    <property type="match status" value="1"/>
</dbReference>
<dbReference type="RefSeq" id="WP_163675704.1">
    <property type="nucleotide sequence ID" value="NZ_JAAIYP010000027.1"/>
</dbReference>
<comment type="similarity">
    <text evidence="1 7">Belongs to the RecO family.</text>
</comment>
<dbReference type="Proteomes" id="UP000480684">
    <property type="component" value="Unassembled WGS sequence"/>
</dbReference>
<evidence type="ECO:0000256" key="1">
    <source>
        <dbReference type="ARBA" id="ARBA00007452"/>
    </source>
</evidence>
<dbReference type="InterPro" id="IPR022572">
    <property type="entry name" value="DNA_rep/recomb_RecO_N"/>
</dbReference>
<dbReference type="Gene3D" id="2.40.50.140">
    <property type="entry name" value="Nucleic acid-binding proteins"/>
    <property type="match status" value="1"/>
</dbReference>
<dbReference type="NCBIfam" id="TIGR00613">
    <property type="entry name" value="reco"/>
    <property type="match status" value="1"/>
</dbReference>
<gene>
    <name evidence="7 9" type="primary">recO</name>
    <name evidence="9" type="ORF">G4223_04650</name>
</gene>
<keyword evidence="3 7" id="KW-0227">DNA damage</keyword>
<comment type="caution">
    <text evidence="9">The sequence shown here is derived from an EMBL/GenBank/DDBJ whole genome shotgun (WGS) entry which is preliminary data.</text>
</comment>
<evidence type="ECO:0000256" key="6">
    <source>
        <dbReference type="ARBA" id="ARBA00033409"/>
    </source>
</evidence>
<evidence type="ECO:0000256" key="3">
    <source>
        <dbReference type="ARBA" id="ARBA00022763"/>
    </source>
</evidence>